<proteinExistence type="predicted"/>
<dbReference type="WBParaSite" id="PgR002_g247_t06">
    <property type="protein sequence ID" value="PgR002_g247_t06"/>
    <property type="gene ID" value="PgR002_g247"/>
</dbReference>
<reference evidence="2 3" key="1">
    <citation type="submission" date="2022-11" db="UniProtKB">
        <authorList>
            <consortium name="WormBaseParasite"/>
        </authorList>
    </citation>
    <scope>IDENTIFICATION</scope>
</reference>
<name>A0A915A9N4_PARUN</name>
<accession>A0A915A9N4</accession>
<dbReference type="WBParaSite" id="PgR002_g247_t05">
    <property type="protein sequence ID" value="PgR002_g247_t05"/>
    <property type="gene ID" value="PgR002_g247"/>
</dbReference>
<dbReference type="Proteomes" id="UP000887569">
    <property type="component" value="Unplaced"/>
</dbReference>
<dbReference type="AlphaFoldDB" id="A0A915A9N4"/>
<keyword evidence="1" id="KW-1185">Reference proteome</keyword>
<evidence type="ECO:0000313" key="2">
    <source>
        <dbReference type="WBParaSite" id="PgR002_g247_t05"/>
    </source>
</evidence>
<organism evidence="1 3">
    <name type="scientific">Parascaris univalens</name>
    <name type="common">Nematode worm</name>
    <dbReference type="NCBI Taxonomy" id="6257"/>
    <lineage>
        <taxon>Eukaryota</taxon>
        <taxon>Metazoa</taxon>
        <taxon>Ecdysozoa</taxon>
        <taxon>Nematoda</taxon>
        <taxon>Chromadorea</taxon>
        <taxon>Rhabditida</taxon>
        <taxon>Spirurina</taxon>
        <taxon>Ascaridomorpha</taxon>
        <taxon>Ascaridoidea</taxon>
        <taxon>Ascarididae</taxon>
        <taxon>Parascaris</taxon>
    </lineage>
</organism>
<protein>
    <submittedName>
        <fullName evidence="2 3">Uncharacterized protein</fullName>
    </submittedName>
</protein>
<evidence type="ECO:0000313" key="1">
    <source>
        <dbReference type="Proteomes" id="UP000887569"/>
    </source>
</evidence>
<sequence>MPNLLLYFTQTNNKDLIVLVNDLFCATFWNCLLKCPAHLDIFSSKPFHLSFIN</sequence>
<evidence type="ECO:0000313" key="3">
    <source>
        <dbReference type="WBParaSite" id="PgR002_g247_t06"/>
    </source>
</evidence>